<sequence>MKSNLRWKELNKVLLKGKRCWVWITTDLQLLPDLVLIRYGKFPNSTLLLDFGFTLPYNAHDQLLGCTNYSNAVHFALRRQMAWDLLSGELRVLNYASAWLSNYCNALSMGNYHPTEAALTSLAIQQYSDIR</sequence>
<name>A0AAP0LEG6_9MAGN</name>
<dbReference type="EMBL" id="JBBNAF010000001">
    <property type="protein sequence ID" value="KAK9169098.1"/>
    <property type="molecule type" value="Genomic_DNA"/>
</dbReference>
<dbReference type="Proteomes" id="UP001420932">
    <property type="component" value="Unassembled WGS sequence"/>
</dbReference>
<protein>
    <submittedName>
        <fullName evidence="1">Uncharacterized protein</fullName>
    </submittedName>
</protein>
<reference evidence="1 2" key="1">
    <citation type="submission" date="2024-01" db="EMBL/GenBank/DDBJ databases">
        <title>Genome assemblies of Stephania.</title>
        <authorList>
            <person name="Yang L."/>
        </authorList>
    </citation>
    <scope>NUCLEOTIDE SEQUENCE [LARGE SCALE GENOMIC DNA]</scope>
    <source>
        <strain evidence="1">YNDBR</strain>
        <tissue evidence="1">Leaf</tissue>
    </source>
</reference>
<organism evidence="1 2">
    <name type="scientific">Stephania yunnanensis</name>
    <dbReference type="NCBI Taxonomy" id="152371"/>
    <lineage>
        <taxon>Eukaryota</taxon>
        <taxon>Viridiplantae</taxon>
        <taxon>Streptophyta</taxon>
        <taxon>Embryophyta</taxon>
        <taxon>Tracheophyta</taxon>
        <taxon>Spermatophyta</taxon>
        <taxon>Magnoliopsida</taxon>
        <taxon>Ranunculales</taxon>
        <taxon>Menispermaceae</taxon>
        <taxon>Menispermoideae</taxon>
        <taxon>Cissampelideae</taxon>
        <taxon>Stephania</taxon>
    </lineage>
</organism>
<evidence type="ECO:0000313" key="1">
    <source>
        <dbReference type="EMBL" id="KAK9169098.1"/>
    </source>
</evidence>
<dbReference type="AlphaFoldDB" id="A0AAP0LEG6"/>
<evidence type="ECO:0000313" key="2">
    <source>
        <dbReference type="Proteomes" id="UP001420932"/>
    </source>
</evidence>
<gene>
    <name evidence="1" type="ORF">Syun_001238</name>
</gene>
<proteinExistence type="predicted"/>
<accession>A0AAP0LEG6</accession>
<comment type="caution">
    <text evidence="1">The sequence shown here is derived from an EMBL/GenBank/DDBJ whole genome shotgun (WGS) entry which is preliminary data.</text>
</comment>
<keyword evidence="2" id="KW-1185">Reference proteome</keyword>